<dbReference type="InterPro" id="IPR029058">
    <property type="entry name" value="AB_hydrolase_fold"/>
</dbReference>
<dbReference type="Gene3D" id="3.40.50.1820">
    <property type="entry name" value="alpha/beta hydrolase"/>
    <property type="match status" value="1"/>
</dbReference>
<dbReference type="Proteomes" id="UP000477311">
    <property type="component" value="Unassembled WGS sequence"/>
</dbReference>
<organism evidence="4 5">
    <name type="scientific">Limisphaera ngatamarikiensis</name>
    <dbReference type="NCBI Taxonomy" id="1324935"/>
    <lineage>
        <taxon>Bacteria</taxon>
        <taxon>Pseudomonadati</taxon>
        <taxon>Verrucomicrobiota</taxon>
        <taxon>Verrucomicrobiia</taxon>
        <taxon>Limisphaerales</taxon>
        <taxon>Limisphaeraceae</taxon>
        <taxon>Limisphaera</taxon>
    </lineage>
</organism>
<keyword evidence="1 4" id="KW-0378">Hydrolase</keyword>
<evidence type="ECO:0000313" key="4">
    <source>
        <dbReference type="EMBL" id="NGO40584.1"/>
    </source>
</evidence>
<dbReference type="GO" id="GO:0016787">
    <property type="term" value="F:hydrolase activity"/>
    <property type="evidence" value="ECO:0007669"/>
    <property type="project" value="UniProtKB-KW"/>
</dbReference>
<name>A0A6M1RZ22_9BACT</name>
<dbReference type="InterPro" id="IPR050300">
    <property type="entry name" value="GDXG_lipolytic_enzyme"/>
</dbReference>
<keyword evidence="5" id="KW-1185">Reference proteome</keyword>
<dbReference type="PANTHER" id="PTHR48081">
    <property type="entry name" value="AB HYDROLASE SUPERFAMILY PROTEIN C4A8.06C"/>
    <property type="match status" value="1"/>
</dbReference>
<protein>
    <submittedName>
        <fullName evidence="4">Alpha/beta hydrolase fold domain-containing protein</fullName>
    </submittedName>
</protein>
<dbReference type="SUPFAM" id="SSF53474">
    <property type="entry name" value="alpha/beta-Hydrolases"/>
    <property type="match status" value="1"/>
</dbReference>
<evidence type="ECO:0000256" key="2">
    <source>
        <dbReference type="SAM" id="Phobius"/>
    </source>
</evidence>
<accession>A0A6M1RZ22</accession>
<evidence type="ECO:0000313" key="5">
    <source>
        <dbReference type="Proteomes" id="UP000477311"/>
    </source>
</evidence>
<evidence type="ECO:0000256" key="1">
    <source>
        <dbReference type="ARBA" id="ARBA00022801"/>
    </source>
</evidence>
<proteinExistence type="predicted"/>
<dbReference type="InterPro" id="IPR049492">
    <property type="entry name" value="BD-FAE-like_dom"/>
</dbReference>
<gene>
    <name evidence="4" type="ORF">G4L39_14440</name>
</gene>
<sequence>MKPRSVLRIAFRVATTCAALLTCISGLLWLYFHPPVQLQRGVPYGSRNGHTLTLDVARPAHPNGCGVLLMMSGGWQSRPGSFRPWLVAPLLRRGYTVFAVYHVPQPEATVMEIVEDVRHALQHVYEHAAEYGVDPRRLGVTGGSSGGHLALMLACSPEGNAEAASTRAGHATPTIAAAAVFFPVTDLLNLGDSTENPGDGGPPRSFVRAFGPQATNLTVWRGIGRSVSPIYHVHPGMPPVLIIHGDADTLVPLDQSLRFQQEATRLGATVKVIVRHGAGHGWWTLPWDIRRFADWFDQYLLRPAPRHATAP</sequence>
<feature type="transmembrane region" description="Helical" evidence="2">
    <location>
        <begin position="9"/>
        <end position="32"/>
    </location>
</feature>
<dbReference type="RefSeq" id="WP_165109320.1">
    <property type="nucleotide sequence ID" value="NZ_JAAKYA010000096.1"/>
</dbReference>
<dbReference type="Pfam" id="PF20434">
    <property type="entry name" value="BD-FAE"/>
    <property type="match status" value="1"/>
</dbReference>
<evidence type="ECO:0000259" key="3">
    <source>
        <dbReference type="Pfam" id="PF20434"/>
    </source>
</evidence>
<keyword evidence="2" id="KW-0472">Membrane</keyword>
<comment type="caution">
    <text evidence="4">The sequence shown here is derived from an EMBL/GenBank/DDBJ whole genome shotgun (WGS) entry which is preliminary data.</text>
</comment>
<dbReference type="AlphaFoldDB" id="A0A6M1RZ22"/>
<keyword evidence="2" id="KW-1133">Transmembrane helix</keyword>
<feature type="domain" description="BD-FAE-like" evidence="3">
    <location>
        <begin position="73"/>
        <end position="261"/>
    </location>
</feature>
<reference evidence="4 5" key="1">
    <citation type="submission" date="2020-02" db="EMBL/GenBank/DDBJ databases">
        <title>Draft genome sequence of Limisphaera ngatamarikiensis NGM72.4T, a thermophilic Verrucomicrobia grouped in subdivision 3.</title>
        <authorList>
            <person name="Carere C.R."/>
            <person name="Steen J."/>
            <person name="Hugenholtz P."/>
            <person name="Stott M.B."/>
        </authorList>
    </citation>
    <scope>NUCLEOTIDE SEQUENCE [LARGE SCALE GENOMIC DNA]</scope>
    <source>
        <strain evidence="4 5">NGM72.4</strain>
    </source>
</reference>
<dbReference type="EMBL" id="JAAKYA010000096">
    <property type="protein sequence ID" value="NGO40584.1"/>
    <property type="molecule type" value="Genomic_DNA"/>
</dbReference>
<keyword evidence="2" id="KW-0812">Transmembrane</keyword>